<dbReference type="Proteomes" id="UP001597383">
    <property type="component" value="Unassembled WGS sequence"/>
</dbReference>
<dbReference type="EC" id="3.1.21.-" evidence="5"/>
<organism evidence="5 6">
    <name type="scientific">Ornithinibacillus salinisoli</name>
    <dbReference type="NCBI Taxonomy" id="1848459"/>
    <lineage>
        <taxon>Bacteria</taxon>
        <taxon>Bacillati</taxon>
        <taxon>Bacillota</taxon>
        <taxon>Bacilli</taxon>
        <taxon>Bacillales</taxon>
        <taxon>Bacillaceae</taxon>
        <taxon>Ornithinibacillus</taxon>
    </lineage>
</organism>
<evidence type="ECO:0000256" key="1">
    <source>
        <dbReference type="ARBA" id="ARBA00010923"/>
    </source>
</evidence>
<dbReference type="InterPro" id="IPR000055">
    <property type="entry name" value="Restrct_endonuc_typeI_TRD"/>
</dbReference>
<comment type="similarity">
    <text evidence="1">Belongs to the type-I restriction system S methylase family.</text>
</comment>
<feature type="domain" description="Type I restriction modification DNA specificity" evidence="4">
    <location>
        <begin position="5"/>
        <end position="165"/>
    </location>
</feature>
<dbReference type="RefSeq" id="WP_377558340.1">
    <property type="nucleotide sequence ID" value="NZ_JBHUHQ010000020.1"/>
</dbReference>
<comment type="caution">
    <text evidence="5">The sequence shown here is derived from an EMBL/GenBank/DDBJ whole genome shotgun (WGS) entry which is preliminary data.</text>
</comment>
<reference evidence="6" key="1">
    <citation type="journal article" date="2019" name="Int. J. Syst. Evol. Microbiol.">
        <title>The Global Catalogue of Microorganisms (GCM) 10K type strain sequencing project: providing services to taxonomists for standard genome sequencing and annotation.</title>
        <authorList>
            <consortium name="The Broad Institute Genomics Platform"/>
            <consortium name="The Broad Institute Genome Sequencing Center for Infectious Disease"/>
            <person name="Wu L."/>
            <person name="Ma J."/>
        </authorList>
    </citation>
    <scope>NUCLEOTIDE SEQUENCE [LARGE SCALE GENOMIC DNA]</scope>
    <source>
        <strain evidence="6">R28</strain>
    </source>
</reference>
<sequence>MSITYKKLGDIATYINGYAFKPKDWDSKGLPIIRIQNLTNTSEKVNYFNGEIGEKYIVKKGDILIAWSTSLGVYEWSGNNALLNQHIFKVVFDKEEINKQYFKFMVKSTLDRALHFLHGSTMKHITKKYFDNLLIPFPPLDVQQKIANTLILAQDLINKRKAQIKAIDQLIQSLFLEMFGDPVINNKHWDVKKLSETGELKRGMSKHRPRNAPELLGGPYPLIQTGDVSNSDIYIREYHQTYSELGLKQSKMWPAGTLCITIAANIAKTGILTFEACFPDSVVAYIPNKNMSNLYVHFWFKFLQRIIEAKAPESAQKNINLKILNNLYIPVPPIEKQKHFKILVGEIEQQKEIFNKSLVEMENKQNSIIQRAFRGELYREEYGQ</sequence>
<keyword evidence="6" id="KW-1185">Reference proteome</keyword>
<dbReference type="InterPro" id="IPR044946">
    <property type="entry name" value="Restrct_endonuc_typeI_TRD_sf"/>
</dbReference>
<dbReference type="InterPro" id="IPR052021">
    <property type="entry name" value="Type-I_RS_S_subunit"/>
</dbReference>
<evidence type="ECO:0000259" key="4">
    <source>
        <dbReference type="Pfam" id="PF01420"/>
    </source>
</evidence>
<dbReference type="GO" id="GO:0016787">
    <property type="term" value="F:hydrolase activity"/>
    <property type="evidence" value="ECO:0007669"/>
    <property type="project" value="UniProtKB-KW"/>
</dbReference>
<keyword evidence="5" id="KW-0378">Hydrolase</keyword>
<evidence type="ECO:0000256" key="3">
    <source>
        <dbReference type="ARBA" id="ARBA00023125"/>
    </source>
</evidence>
<evidence type="ECO:0000313" key="5">
    <source>
        <dbReference type="EMBL" id="MFD2045700.1"/>
    </source>
</evidence>
<dbReference type="PROSITE" id="PS50096">
    <property type="entry name" value="IQ"/>
    <property type="match status" value="1"/>
</dbReference>
<protein>
    <submittedName>
        <fullName evidence="5">Restriction endonuclease subunit S</fullName>
        <ecNumber evidence="5">3.1.21.-</ecNumber>
    </submittedName>
</protein>
<dbReference type="CDD" id="cd17254">
    <property type="entry name" value="RMtype1_S_FclI-TRD1-CR1_like"/>
    <property type="match status" value="1"/>
</dbReference>
<evidence type="ECO:0000313" key="6">
    <source>
        <dbReference type="Proteomes" id="UP001597383"/>
    </source>
</evidence>
<dbReference type="Pfam" id="PF01420">
    <property type="entry name" value="Methylase_S"/>
    <property type="match status" value="2"/>
</dbReference>
<keyword evidence="2" id="KW-0680">Restriction system</keyword>
<dbReference type="PANTHER" id="PTHR30408:SF12">
    <property type="entry name" value="TYPE I RESTRICTION ENZYME MJAVIII SPECIFICITY SUBUNIT"/>
    <property type="match status" value="1"/>
</dbReference>
<dbReference type="SUPFAM" id="SSF116734">
    <property type="entry name" value="DNA methylase specificity domain"/>
    <property type="match status" value="2"/>
</dbReference>
<keyword evidence="5" id="KW-0255">Endonuclease</keyword>
<dbReference type="PANTHER" id="PTHR30408">
    <property type="entry name" value="TYPE-1 RESTRICTION ENZYME ECOKI SPECIFICITY PROTEIN"/>
    <property type="match status" value="1"/>
</dbReference>
<keyword evidence="3" id="KW-0238">DNA-binding</keyword>
<dbReference type="EMBL" id="JBHUHQ010000020">
    <property type="protein sequence ID" value="MFD2045700.1"/>
    <property type="molecule type" value="Genomic_DNA"/>
</dbReference>
<keyword evidence="5" id="KW-0540">Nuclease</keyword>
<proteinExistence type="inferred from homology"/>
<gene>
    <name evidence="5" type="ORF">ACFSJF_15600</name>
</gene>
<dbReference type="GO" id="GO:0004519">
    <property type="term" value="F:endonuclease activity"/>
    <property type="evidence" value="ECO:0007669"/>
    <property type="project" value="UniProtKB-KW"/>
</dbReference>
<accession>A0ABW4W4J9</accession>
<evidence type="ECO:0000256" key="2">
    <source>
        <dbReference type="ARBA" id="ARBA00022747"/>
    </source>
</evidence>
<feature type="domain" description="Type I restriction modification DNA specificity" evidence="4">
    <location>
        <begin position="186"/>
        <end position="342"/>
    </location>
</feature>
<dbReference type="CDD" id="cd17282">
    <property type="entry name" value="RMtype1_S_Eco16444ORF1681_TRD1-CR1_like"/>
    <property type="match status" value="1"/>
</dbReference>
<name>A0ABW4W4J9_9BACI</name>
<dbReference type="Gene3D" id="3.90.220.20">
    <property type="entry name" value="DNA methylase specificity domains"/>
    <property type="match status" value="2"/>
</dbReference>